<keyword evidence="5 7" id="KW-1133">Transmembrane helix</keyword>
<evidence type="ECO:0000256" key="7">
    <source>
        <dbReference type="SAM" id="Phobius"/>
    </source>
</evidence>
<dbReference type="InterPro" id="IPR023090">
    <property type="entry name" value="UPF0702_alpha/beta_dom_sf"/>
</dbReference>
<comment type="subcellular location">
    <subcellularLocation>
        <location evidence="1">Cell membrane</location>
        <topology evidence="1">Multi-pass membrane protein</topology>
    </subcellularLocation>
</comment>
<feature type="domain" description="YetF C-terminal" evidence="8">
    <location>
        <begin position="91"/>
        <end position="161"/>
    </location>
</feature>
<gene>
    <name evidence="9" type="ORF">Lboz_0861</name>
</gene>
<organism evidence="9 10">
    <name type="scientific">Legionella bozemanae</name>
    <name type="common">Fluoribacter bozemanae</name>
    <dbReference type="NCBI Taxonomy" id="447"/>
    <lineage>
        <taxon>Bacteria</taxon>
        <taxon>Pseudomonadati</taxon>
        <taxon>Pseudomonadota</taxon>
        <taxon>Gammaproteobacteria</taxon>
        <taxon>Legionellales</taxon>
        <taxon>Legionellaceae</taxon>
        <taxon>Legionella</taxon>
    </lineage>
</organism>
<comment type="similarity">
    <text evidence="2">Belongs to the UPF0702 family.</text>
</comment>
<feature type="transmembrane region" description="Helical" evidence="7">
    <location>
        <begin position="45"/>
        <end position="62"/>
    </location>
</feature>
<dbReference type="InterPro" id="IPR007353">
    <property type="entry name" value="DUF421"/>
</dbReference>
<dbReference type="PATRIC" id="fig|447.4.peg.932"/>
<dbReference type="OrthoDB" id="5652583at2"/>
<keyword evidence="6 7" id="KW-0472">Membrane</keyword>
<sequence length="163" mass="18998">MWLSYLEKINSSMDISFVLIRTFIIYIYAIFLIRIGNKRFHFDTTIDFVLIIIIGAVLSRAINGPSTLIQAMTGSALLIFLHWLFAKFSFKYHQFGKLIKGRPTILIKEGKIIWEALEENQISKDDLLEIIRDKLKTNNLDQIKKAYLERTGKISFIIKNKKI</sequence>
<evidence type="ECO:0000256" key="5">
    <source>
        <dbReference type="ARBA" id="ARBA00022989"/>
    </source>
</evidence>
<dbReference type="PANTHER" id="PTHR34582:SF6">
    <property type="entry name" value="UPF0702 TRANSMEMBRANE PROTEIN YCAP"/>
    <property type="match status" value="1"/>
</dbReference>
<dbReference type="PANTHER" id="PTHR34582">
    <property type="entry name" value="UPF0702 TRANSMEMBRANE PROTEIN YCAP"/>
    <property type="match status" value="1"/>
</dbReference>
<dbReference type="Proteomes" id="UP000054695">
    <property type="component" value="Unassembled WGS sequence"/>
</dbReference>
<dbReference type="AlphaFoldDB" id="A0A0W0RX17"/>
<accession>A0A0W0RX17</accession>
<name>A0A0W0RX17_LEGBO</name>
<keyword evidence="3" id="KW-1003">Cell membrane</keyword>
<dbReference type="EMBL" id="LNXU01000010">
    <property type="protein sequence ID" value="KTC75428.1"/>
    <property type="molecule type" value="Genomic_DNA"/>
</dbReference>
<evidence type="ECO:0000256" key="4">
    <source>
        <dbReference type="ARBA" id="ARBA00022692"/>
    </source>
</evidence>
<feature type="transmembrane region" description="Helical" evidence="7">
    <location>
        <begin position="68"/>
        <end position="90"/>
    </location>
</feature>
<evidence type="ECO:0000259" key="8">
    <source>
        <dbReference type="Pfam" id="PF04239"/>
    </source>
</evidence>
<dbReference type="Gene3D" id="3.30.240.20">
    <property type="entry name" value="bsu07140 like domains"/>
    <property type="match status" value="1"/>
</dbReference>
<proteinExistence type="inferred from homology"/>
<evidence type="ECO:0000313" key="9">
    <source>
        <dbReference type="EMBL" id="KTC75428.1"/>
    </source>
</evidence>
<evidence type="ECO:0000256" key="1">
    <source>
        <dbReference type="ARBA" id="ARBA00004651"/>
    </source>
</evidence>
<comment type="caution">
    <text evidence="9">The sequence shown here is derived from an EMBL/GenBank/DDBJ whole genome shotgun (WGS) entry which is preliminary data.</text>
</comment>
<evidence type="ECO:0000256" key="2">
    <source>
        <dbReference type="ARBA" id="ARBA00006448"/>
    </source>
</evidence>
<keyword evidence="10" id="KW-1185">Reference proteome</keyword>
<protein>
    <recommendedName>
        <fullName evidence="8">YetF C-terminal domain-containing protein</fullName>
    </recommendedName>
</protein>
<reference evidence="9 10" key="1">
    <citation type="submission" date="2015-11" db="EMBL/GenBank/DDBJ databases">
        <title>Genomic analysis of 38 Legionella species identifies large and diverse effector repertoires.</title>
        <authorList>
            <person name="Burstein D."/>
            <person name="Amaro F."/>
            <person name="Zusman T."/>
            <person name="Lifshitz Z."/>
            <person name="Cohen O."/>
            <person name="Gilbert J.A."/>
            <person name="Pupko T."/>
            <person name="Shuman H.A."/>
            <person name="Segal G."/>
        </authorList>
    </citation>
    <scope>NUCLEOTIDE SEQUENCE [LARGE SCALE GENOMIC DNA]</scope>
    <source>
        <strain evidence="9 10">WIGA</strain>
    </source>
</reference>
<feature type="transmembrane region" description="Helical" evidence="7">
    <location>
        <begin position="15"/>
        <end position="33"/>
    </location>
</feature>
<keyword evidence="4 7" id="KW-0812">Transmembrane</keyword>
<evidence type="ECO:0000313" key="10">
    <source>
        <dbReference type="Proteomes" id="UP000054695"/>
    </source>
</evidence>
<evidence type="ECO:0000256" key="6">
    <source>
        <dbReference type="ARBA" id="ARBA00023136"/>
    </source>
</evidence>
<dbReference type="GO" id="GO:0005886">
    <property type="term" value="C:plasma membrane"/>
    <property type="evidence" value="ECO:0007669"/>
    <property type="project" value="UniProtKB-SubCell"/>
</dbReference>
<evidence type="ECO:0000256" key="3">
    <source>
        <dbReference type="ARBA" id="ARBA00022475"/>
    </source>
</evidence>
<dbReference type="RefSeq" id="WP_058458554.1">
    <property type="nucleotide sequence ID" value="NZ_CAAAIY010000023.1"/>
</dbReference>
<dbReference type="Pfam" id="PF04239">
    <property type="entry name" value="DUF421"/>
    <property type="match status" value="1"/>
</dbReference>